<dbReference type="OrthoDB" id="10259024at2759"/>
<dbReference type="EMBL" id="SELW01000483">
    <property type="protein sequence ID" value="TID25440.1"/>
    <property type="molecule type" value="Genomic_DNA"/>
</dbReference>
<feature type="region of interest" description="Disordered" evidence="7">
    <location>
        <begin position="1061"/>
        <end position="1099"/>
    </location>
</feature>
<evidence type="ECO:0000256" key="3">
    <source>
        <dbReference type="ARBA" id="ARBA00022448"/>
    </source>
</evidence>
<comment type="subcellular location">
    <subcellularLocation>
        <location evidence="1">Golgi apparatus</location>
        <location evidence="1">trans-Golgi network</location>
    </subcellularLocation>
</comment>
<feature type="compositionally biased region" description="Acidic residues" evidence="7">
    <location>
        <begin position="482"/>
        <end position="496"/>
    </location>
</feature>
<dbReference type="GO" id="GO:0015031">
    <property type="term" value="P:protein transport"/>
    <property type="evidence" value="ECO:0007669"/>
    <property type="project" value="UniProtKB-KW"/>
</dbReference>
<proteinExistence type="inferred from homology"/>
<comment type="caution">
    <text evidence="9">The sequence shown here is derived from an EMBL/GenBank/DDBJ whole genome shotgun (WGS) entry which is preliminary data.</text>
</comment>
<dbReference type="GO" id="GO:0000938">
    <property type="term" value="C:GARP complex"/>
    <property type="evidence" value="ECO:0007669"/>
    <property type="project" value="InterPro"/>
</dbReference>
<evidence type="ECO:0000256" key="6">
    <source>
        <dbReference type="ARBA" id="ARBA00023054"/>
    </source>
</evidence>
<dbReference type="STRING" id="52247.A0A4V4NFL0"/>
<dbReference type="InterPro" id="IPR012501">
    <property type="entry name" value="Vps54_C"/>
</dbReference>
<evidence type="ECO:0000256" key="1">
    <source>
        <dbReference type="ARBA" id="ARBA00004601"/>
    </source>
</evidence>
<dbReference type="Proteomes" id="UP000307173">
    <property type="component" value="Unassembled WGS sequence"/>
</dbReference>
<name>A0A4V4NFL0_9ASCO</name>
<sequence length="1099" mass="125734">MSEFNSRSGSVSNISIVSSPFANNSTINNDEYPNSTTDLDINTTKSINNSESYTDINTNDQYNDDTFSSDLLPNSIFNLIQNVNYKRKSTTTSLLSLNSSSTVISLNGPTNKDIPSIKLNHVDSIPYTEFSDYLKGISDDYQEFSNSKSLTIDSLRSLNTVSNEQQEASLDKNNLNHIPRIYFEKEFRLDNPRVFNEIVSLDRSSNLPSNDLLSLIEYDTLQEKLSSYLDIVEVNLIKEISDSSDNFFSALDDLKKIAHSSNSLKNQLQIVDDRFVNFKESRYLAFKKLLGLVKKYQNIEKFNQILSQIKLIMNQADKAEEENLKGDYNTSLKLIDSVFALINGNNPPNALITEITKDWSFPLSDLNRLPALSSLKHQLSTLITDTGKSFAKLFTNILIDDLRSAYEDLDSYSYLQVLISANNNDESFNSRYSISQLTKEKTVEFLTGLTKCGELVSAFKLYEEKFHNEIKYILKSNLPNTDIDESNNNDNDDDDTESKSTNITNNLSSALALSDLIKSMTPKEFEDMLIKTFTQVSIALKRLISHKDFLFNNVIDILNNFDPNILKSQPDFLMSMDISKPINITIYSIQKRIAKIIKIREQKIAIVPLDYFLRFHKLGMLFLTDCEILSKGLVNDFVLRDVINRQLFIYLQSFHKACLRKVVELIELEQWKDEGLPIYCQDTLNLFYRSSTGDVDENEWFEDLNLDFNSKQKKKQLNLDLDVRKTLDLHGQNYILPKSTNHLINLLKNYLIIIYYFNGNITNTITQNYIPELLKLMNLKIHQSVLGAQATKTAGLKHVTTKHLALAGEVCRFWSVLVLDVEKICLSNFERHKAKGEDADKIRKNIKKEFQETRSLFMEQVVDIYEKLIAIMKETISSIINVLTVDDFLKNDNHSDFKVSPYMESIVKKTLTIAKSVQRYLPEEEYNGIMIRIFEEYQKILSVKYKAIISSKISNNVIKSQIRTDLLFFMEKLQDIIDTRQIVEQILSSIQIELDEKKLDGETQALNIDKTTEVEDLMNHVDDSSETNKAIEKNNETNHDNLDLKTEKTIDNGTALNIQSNTEELVAESTPSTSNSTETSELELSAKGSQSEDKDTINN</sequence>
<feature type="domain" description="Vacuolar protein sorting-associated protein 54 C-terminal" evidence="8">
    <location>
        <begin position="732"/>
        <end position="874"/>
    </location>
</feature>
<dbReference type="GO" id="GO:0042147">
    <property type="term" value="P:retrograde transport, endosome to Golgi"/>
    <property type="evidence" value="ECO:0007669"/>
    <property type="project" value="InterPro"/>
</dbReference>
<keyword evidence="10" id="KW-1185">Reference proteome</keyword>
<feature type="compositionally biased region" description="Basic and acidic residues" evidence="7">
    <location>
        <begin position="1090"/>
        <end position="1099"/>
    </location>
</feature>
<keyword evidence="4" id="KW-0653">Protein transport</keyword>
<evidence type="ECO:0000259" key="8">
    <source>
        <dbReference type="Pfam" id="PF07928"/>
    </source>
</evidence>
<dbReference type="GO" id="GO:0006896">
    <property type="term" value="P:Golgi to vacuole transport"/>
    <property type="evidence" value="ECO:0007669"/>
    <property type="project" value="TreeGrafter"/>
</dbReference>
<accession>A0A4V4NFL0</accession>
<feature type="region of interest" description="Disordered" evidence="7">
    <location>
        <begin position="482"/>
        <end position="502"/>
    </location>
</feature>
<protein>
    <recommendedName>
        <fullName evidence="8">Vacuolar protein sorting-associated protein 54 C-terminal domain-containing protein</fullName>
    </recommendedName>
</protein>
<dbReference type="GO" id="GO:0005829">
    <property type="term" value="C:cytosol"/>
    <property type="evidence" value="ECO:0007669"/>
    <property type="project" value="GOC"/>
</dbReference>
<evidence type="ECO:0000256" key="7">
    <source>
        <dbReference type="SAM" id="MobiDB-lite"/>
    </source>
</evidence>
<dbReference type="GO" id="GO:0019905">
    <property type="term" value="F:syntaxin binding"/>
    <property type="evidence" value="ECO:0007669"/>
    <property type="project" value="TreeGrafter"/>
</dbReference>
<dbReference type="AlphaFoldDB" id="A0A4V4NFL0"/>
<dbReference type="PANTHER" id="PTHR12965">
    <property type="entry name" value="VACUOLAR PROTEIN SORTING 54"/>
    <property type="match status" value="1"/>
</dbReference>
<keyword evidence="3" id="KW-0813">Transport</keyword>
<reference evidence="9 10" key="1">
    <citation type="journal article" date="2019" name="Front. Genet.">
        <title>Whole-Genome Sequencing of the Opportunistic Yeast Pathogen Candida inconspicua Uncovers Its Hybrid Origin.</title>
        <authorList>
            <person name="Mixao V."/>
            <person name="Hansen A.P."/>
            <person name="Saus E."/>
            <person name="Boekhout T."/>
            <person name="Lass-Florl C."/>
            <person name="Gabaldon T."/>
        </authorList>
    </citation>
    <scope>NUCLEOTIDE SEQUENCE [LARGE SCALE GENOMIC DNA]</scope>
    <source>
        <strain evidence="9 10">CBS 180</strain>
    </source>
</reference>
<gene>
    <name evidence="9" type="ORF">CANINC_002976</name>
</gene>
<evidence type="ECO:0000256" key="2">
    <source>
        <dbReference type="ARBA" id="ARBA00009150"/>
    </source>
</evidence>
<organism evidence="9 10">
    <name type="scientific">Pichia inconspicua</name>
    <dbReference type="NCBI Taxonomy" id="52247"/>
    <lineage>
        <taxon>Eukaryota</taxon>
        <taxon>Fungi</taxon>
        <taxon>Dikarya</taxon>
        <taxon>Ascomycota</taxon>
        <taxon>Saccharomycotina</taxon>
        <taxon>Pichiomycetes</taxon>
        <taxon>Pichiales</taxon>
        <taxon>Pichiaceae</taxon>
        <taxon>Pichia</taxon>
    </lineage>
</organism>
<keyword evidence="5" id="KW-0333">Golgi apparatus</keyword>
<evidence type="ECO:0000313" key="10">
    <source>
        <dbReference type="Proteomes" id="UP000307173"/>
    </source>
</evidence>
<evidence type="ECO:0000256" key="5">
    <source>
        <dbReference type="ARBA" id="ARBA00023034"/>
    </source>
</evidence>
<feature type="compositionally biased region" description="Low complexity" evidence="7">
    <location>
        <begin position="1068"/>
        <end position="1085"/>
    </location>
</feature>
<keyword evidence="6" id="KW-0175">Coiled coil</keyword>
<evidence type="ECO:0000256" key="4">
    <source>
        <dbReference type="ARBA" id="ARBA00022927"/>
    </source>
</evidence>
<evidence type="ECO:0000313" key="9">
    <source>
        <dbReference type="EMBL" id="TID25440.1"/>
    </source>
</evidence>
<comment type="similarity">
    <text evidence="2">Belongs to the VPS54 family.</text>
</comment>
<dbReference type="InterPro" id="IPR039745">
    <property type="entry name" value="Vps54"/>
</dbReference>
<dbReference type="Pfam" id="PF07928">
    <property type="entry name" value="Vps54"/>
    <property type="match status" value="1"/>
</dbReference>
<dbReference type="PANTHER" id="PTHR12965:SF0">
    <property type="entry name" value="VACUOLAR PROTEIN SORTING-ASSOCIATED PROTEIN 54"/>
    <property type="match status" value="1"/>
</dbReference>